<gene>
    <name evidence="4" type="ORF">LZ536_12960</name>
</gene>
<evidence type="ECO:0000256" key="1">
    <source>
        <dbReference type="ARBA" id="ARBA00009013"/>
    </source>
</evidence>
<dbReference type="PANTHER" id="PTHR33495">
    <property type="entry name" value="ANTI-SIGMA FACTOR ANTAGONIST TM_1081-RELATED-RELATED"/>
    <property type="match status" value="1"/>
</dbReference>
<feature type="domain" description="STAS" evidence="3">
    <location>
        <begin position="1"/>
        <end position="111"/>
    </location>
</feature>
<dbReference type="EMBL" id="JAMGBD010000002">
    <property type="protein sequence ID" value="MCL6684802.1"/>
    <property type="molecule type" value="Genomic_DNA"/>
</dbReference>
<proteinExistence type="inferred from homology"/>
<dbReference type="Pfam" id="PF01740">
    <property type="entry name" value="STAS"/>
    <property type="match status" value="1"/>
</dbReference>
<reference evidence="4" key="1">
    <citation type="submission" date="2022-05" db="EMBL/GenBank/DDBJ databases">
        <authorList>
            <person name="Jo J.-H."/>
            <person name="Im W.-T."/>
        </authorList>
    </citation>
    <scope>NUCLEOTIDE SEQUENCE</scope>
    <source>
        <strain evidence="4">SE158</strain>
    </source>
</reference>
<comment type="similarity">
    <text evidence="1 2">Belongs to the anti-sigma-factor antagonist family.</text>
</comment>
<dbReference type="NCBIfam" id="TIGR00377">
    <property type="entry name" value="ant_ant_sig"/>
    <property type="match status" value="1"/>
</dbReference>
<dbReference type="InterPro" id="IPR036513">
    <property type="entry name" value="STAS_dom_sf"/>
</dbReference>
<dbReference type="RefSeq" id="WP_249849194.1">
    <property type="nucleotide sequence ID" value="NZ_JAMGBD010000002.1"/>
</dbReference>
<organism evidence="4 5">
    <name type="scientific">Sphingomonas alba</name>
    <dbReference type="NCBI Taxonomy" id="2908208"/>
    <lineage>
        <taxon>Bacteria</taxon>
        <taxon>Pseudomonadati</taxon>
        <taxon>Pseudomonadota</taxon>
        <taxon>Alphaproteobacteria</taxon>
        <taxon>Sphingomonadales</taxon>
        <taxon>Sphingomonadaceae</taxon>
        <taxon>Sphingomonas</taxon>
    </lineage>
</organism>
<dbReference type="InterPro" id="IPR003658">
    <property type="entry name" value="Anti-sigma_ant"/>
</dbReference>
<dbReference type="Gene3D" id="3.30.750.24">
    <property type="entry name" value="STAS domain"/>
    <property type="match status" value="1"/>
</dbReference>
<name>A0ABT0RQR3_9SPHN</name>
<evidence type="ECO:0000256" key="2">
    <source>
        <dbReference type="RuleBase" id="RU003749"/>
    </source>
</evidence>
<evidence type="ECO:0000313" key="5">
    <source>
        <dbReference type="Proteomes" id="UP001165363"/>
    </source>
</evidence>
<accession>A0ABT0RQR3</accession>
<sequence length="111" mass="12295">MDYSFDERGDAMVVAIRGRVDEATWVAFGVGLSDGIEKAQQARLKRMIIDLTGLDYMSSRGLRVLTVAKREGQEAGVEVELASPNDVMREILAISRYDKLFKITDTVEAAP</sequence>
<dbReference type="SUPFAM" id="SSF52091">
    <property type="entry name" value="SpoIIaa-like"/>
    <property type="match status" value="1"/>
</dbReference>
<evidence type="ECO:0000259" key="3">
    <source>
        <dbReference type="PROSITE" id="PS50801"/>
    </source>
</evidence>
<dbReference type="PROSITE" id="PS50801">
    <property type="entry name" value="STAS"/>
    <property type="match status" value="1"/>
</dbReference>
<comment type="caution">
    <text evidence="4">The sequence shown here is derived from an EMBL/GenBank/DDBJ whole genome shotgun (WGS) entry which is preliminary data.</text>
</comment>
<evidence type="ECO:0000313" key="4">
    <source>
        <dbReference type="EMBL" id="MCL6684802.1"/>
    </source>
</evidence>
<protein>
    <recommendedName>
        <fullName evidence="2">Anti-sigma factor antagonist</fullName>
    </recommendedName>
</protein>
<dbReference type="CDD" id="cd07043">
    <property type="entry name" value="STAS_anti-anti-sigma_factors"/>
    <property type="match status" value="1"/>
</dbReference>
<keyword evidence="5" id="KW-1185">Reference proteome</keyword>
<dbReference type="InterPro" id="IPR002645">
    <property type="entry name" value="STAS_dom"/>
</dbReference>
<dbReference type="Proteomes" id="UP001165363">
    <property type="component" value="Unassembled WGS sequence"/>
</dbReference>